<dbReference type="OrthoDB" id="3270420at2759"/>
<dbReference type="AlphaFoldDB" id="A0A164R5T2"/>
<evidence type="ECO:0000256" key="1">
    <source>
        <dbReference type="SAM" id="MobiDB-lite"/>
    </source>
</evidence>
<feature type="compositionally biased region" description="Low complexity" evidence="1">
    <location>
        <begin position="226"/>
        <end position="244"/>
    </location>
</feature>
<feature type="region of interest" description="Disordered" evidence="1">
    <location>
        <begin position="80"/>
        <end position="108"/>
    </location>
</feature>
<evidence type="ECO:0000313" key="3">
    <source>
        <dbReference type="Proteomes" id="UP000076722"/>
    </source>
</evidence>
<proteinExistence type="predicted"/>
<keyword evidence="3" id="KW-1185">Reference proteome</keyword>
<feature type="region of interest" description="Disordered" evidence="1">
    <location>
        <begin position="181"/>
        <end position="257"/>
    </location>
</feature>
<feature type="region of interest" description="Disordered" evidence="1">
    <location>
        <begin position="271"/>
        <end position="296"/>
    </location>
</feature>
<dbReference type="EMBL" id="KV419422">
    <property type="protein sequence ID" value="KZS90275.1"/>
    <property type="molecule type" value="Genomic_DNA"/>
</dbReference>
<reference evidence="2 3" key="1">
    <citation type="journal article" date="2016" name="Mol. Biol. Evol.">
        <title>Comparative Genomics of Early-Diverging Mushroom-Forming Fungi Provides Insights into the Origins of Lignocellulose Decay Capabilities.</title>
        <authorList>
            <person name="Nagy L.G."/>
            <person name="Riley R."/>
            <person name="Tritt A."/>
            <person name="Adam C."/>
            <person name="Daum C."/>
            <person name="Floudas D."/>
            <person name="Sun H."/>
            <person name="Yadav J.S."/>
            <person name="Pangilinan J."/>
            <person name="Larsson K.H."/>
            <person name="Matsuura K."/>
            <person name="Barry K."/>
            <person name="Labutti K."/>
            <person name="Kuo R."/>
            <person name="Ohm R.A."/>
            <person name="Bhattacharya S.S."/>
            <person name="Shirouzu T."/>
            <person name="Yoshinaga Y."/>
            <person name="Martin F.M."/>
            <person name="Grigoriev I.V."/>
            <person name="Hibbett D.S."/>
        </authorList>
    </citation>
    <scope>NUCLEOTIDE SEQUENCE [LARGE SCALE GENOMIC DNA]</scope>
    <source>
        <strain evidence="2 3">HHB9708</strain>
    </source>
</reference>
<name>A0A164R5T2_9AGAM</name>
<gene>
    <name evidence="2" type="ORF">SISNIDRAFT_551599</name>
</gene>
<organism evidence="2 3">
    <name type="scientific">Sistotremastrum niveocremeum HHB9708</name>
    <dbReference type="NCBI Taxonomy" id="1314777"/>
    <lineage>
        <taxon>Eukaryota</taxon>
        <taxon>Fungi</taxon>
        <taxon>Dikarya</taxon>
        <taxon>Basidiomycota</taxon>
        <taxon>Agaricomycotina</taxon>
        <taxon>Agaricomycetes</taxon>
        <taxon>Sistotremastrales</taxon>
        <taxon>Sistotremastraceae</taxon>
        <taxon>Sertulicium</taxon>
        <taxon>Sertulicium niveocremeum</taxon>
    </lineage>
</organism>
<dbReference type="Proteomes" id="UP000076722">
    <property type="component" value="Unassembled WGS sequence"/>
</dbReference>
<protein>
    <submittedName>
        <fullName evidence="2">Uncharacterized protein</fullName>
    </submittedName>
</protein>
<accession>A0A164R5T2</accession>
<sequence>MPNENIEGNHGLSWIKHAPDHIETFSTTLDPAAVHPRWEIQTDQERYLNLLSTSNPSALSIQILEYSADFDSETKLSRLQKTGREFRNSPTTLNRPPRLSVNSTHQNGDDQNMAQYLRNEHSVVVDDDPGLLLLYEHVIPTPRAPSIASRSSSPATNGLAIEALAPSPIVPIPTPIIVTASTSASEDEDNSGETGLFADTVGRPGPPRQRAVRFRSRVRIGSGIHPSTDSSESSSFSVPLRSPSVEGKQAAAATHSPRRAVFFDTTLDVPPMSVPVRRPPKPRSGLATPQSSLTKGSRRRLYTDPYAYAQDLQPDEDGSYNDGIQRVRAAALKTEEDVLYGEWPGRMLNRYVSVLLQPYDFAEAFFSVVVVANRAGSLLLYVR</sequence>
<evidence type="ECO:0000313" key="2">
    <source>
        <dbReference type="EMBL" id="KZS90275.1"/>
    </source>
</evidence>
<feature type="compositionally biased region" description="Polar residues" evidence="1">
    <location>
        <begin position="88"/>
        <end position="108"/>
    </location>
</feature>